<accession>A0A916TUR9</accession>
<comment type="caution">
    <text evidence="2">The sequence shown here is derived from an EMBL/GenBank/DDBJ whole genome shotgun (WGS) entry which is preliminary data.</text>
</comment>
<organism evidence="2 3">
    <name type="scientific">Novosphingobium endophyticum</name>
    <dbReference type="NCBI Taxonomy" id="1955250"/>
    <lineage>
        <taxon>Bacteria</taxon>
        <taxon>Pseudomonadati</taxon>
        <taxon>Pseudomonadota</taxon>
        <taxon>Alphaproteobacteria</taxon>
        <taxon>Sphingomonadales</taxon>
        <taxon>Sphingomonadaceae</taxon>
        <taxon>Novosphingobium</taxon>
    </lineage>
</organism>
<dbReference type="AlphaFoldDB" id="A0A916TUR9"/>
<proteinExistence type="predicted"/>
<reference evidence="2" key="1">
    <citation type="journal article" date="2014" name="Int. J. Syst. Evol. Microbiol.">
        <title>Complete genome sequence of Corynebacterium casei LMG S-19264T (=DSM 44701T), isolated from a smear-ripened cheese.</title>
        <authorList>
            <consortium name="US DOE Joint Genome Institute (JGI-PGF)"/>
            <person name="Walter F."/>
            <person name="Albersmeier A."/>
            <person name="Kalinowski J."/>
            <person name="Ruckert C."/>
        </authorList>
    </citation>
    <scope>NUCLEOTIDE SEQUENCE</scope>
    <source>
        <strain evidence="2">CGMCC 1.15095</strain>
    </source>
</reference>
<reference evidence="2" key="2">
    <citation type="submission" date="2020-09" db="EMBL/GenBank/DDBJ databases">
        <authorList>
            <person name="Sun Q."/>
            <person name="Zhou Y."/>
        </authorList>
    </citation>
    <scope>NUCLEOTIDE SEQUENCE</scope>
    <source>
        <strain evidence="2">CGMCC 1.15095</strain>
    </source>
</reference>
<protein>
    <recommendedName>
        <fullName evidence="1">DUF4440 domain-containing protein</fullName>
    </recommendedName>
</protein>
<dbReference type="Gene3D" id="3.10.450.50">
    <property type="match status" value="1"/>
</dbReference>
<dbReference type="Proteomes" id="UP000608154">
    <property type="component" value="Unassembled WGS sequence"/>
</dbReference>
<dbReference type="InterPro" id="IPR032710">
    <property type="entry name" value="NTF2-like_dom_sf"/>
</dbReference>
<name>A0A916TUR9_9SPHN</name>
<dbReference type="InterPro" id="IPR027843">
    <property type="entry name" value="DUF4440"/>
</dbReference>
<gene>
    <name evidence="2" type="ORF">GCM10011494_32730</name>
</gene>
<sequence length="151" mass="17059">MLCTRRQWQLEDALFVGPDKGEAKMSDSDNDIVELETAFWQSMVDKDADRAKKMIANDCLVTGPMGTMKIDPEKYAAMTEEGQWNLAKFEFSDVKVIRPSDDVAVIAYKVHQEGTMKGNRMDLQCADSSTWVRAGDEWKCALHTETILSDD</sequence>
<evidence type="ECO:0000313" key="2">
    <source>
        <dbReference type="EMBL" id="GGC11414.1"/>
    </source>
</evidence>
<dbReference type="SUPFAM" id="SSF54427">
    <property type="entry name" value="NTF2-like"/>
    <property type="match status" value="1"/>
</dbReference>
<dbReference type="Pfam" id="PF14534">
    <property type="entry name" value="DUF4440"/>
    <property type="match status" value="1"/>
</dbReference>
<evidence type="ECO:0000313" key="3">
    <source>
        <dbReference type="Proteomes" id="UP000608154"/>
    </source>
</evidence>
<feature type="domain" description="DUF4440" evidence="1">
    <location>
        <begin position="32"/>
        <end position="140"/>
    </location>
</feature>
<keyword evidence="3" id="KW-1185">Reference proteome</keyword>
<dbReference type="EMBL" id="BMHK01000030">
    <property type="protein sequence ID" value="GGC11414.1"/>
    <property type="molecule type" value="Genomic_DNA"/>
</dbReference>
<evidence type="ECO:0000259" key="1">
    <source>
        <dbReference type="Pfam" id="PF14534"/>
    </source>
</evidence>